<dbReference type="Pfam" id="PF00078">
    <property type="entry name" value="RVT_1"/>
    <property type="match status" value="1"/>
</dbReference>
<dbReference type="GO" id="GO:0003723">
    <property type="term" value="F:RNA binding"/>
    <property type="evidence" value="ECO:0007669"/>
    <property type="project" value="UniProtKB-KW"/>
</dbReference>
<feature type="compositionally biased region" description="Basic and acidic residues" evidence="13">
    <location>
        <begin position="57"/>
        <end position="67"/>
    </location>
</feature>
<dbReference type="Gene3D" id="3.30.70.270">
    <property type="match status" value="2"/>
</dbReference>
<dbReference type="GO" id="GO:0004523">
    <property type="term" value="F:RNA-DNA hybrid ribonuclease activity"/>
    <property type="evidence" value="ECO:0007669"/>
    <property type="project" value="UniProtKB-EC"/>
</dbReference>
<dbReference type="InterPro" id="IPR043502">
    <property type="entry name" value="DNA/RNA_pol_sf"/>
</dbReference>
<dbReference type="InterPro" id="IPR036397">
    <property type="entry name" value="RNaseH_sf"/>
</dbReference>
<evidence type="ECO:0000256" key="1">
    <source>
        <dbReference type="ARBA" id="ARBA00010879"/>
    </source>
</evidence>
<feature type="region of interest" description="Disordered" evidence="13">
    <location>
        <begin position="38"/>
        <end position="78"/>
    </location>
</feature>
<dbReference type="EC" id="3.1.26.4" evidence="2"/>
<dbReference type="GO" id="GO:0003964">
    <property type="term" value="F:RNA-directed DNA polymerase activity"/>
    <property type="evidence" value="ECO:0007669"/>
    <property type="project" value="UniProtKB-KW"/>
</dbReference>
<name>A0A1A8QH30_9TELE</name>
<keyword evidence="6" id="KW-0255">Endonuclease</keyword>
<comment type="similarity">
    <text evidence="1">Belongs to the beta type-B retroviral polymerase family. HERV class-II K(HML-2) pol subfamily.</text>
</comment>
<organism evidence="17">
    <name type="scientific">Nothobranchius rachovii</name>
    <name type="common">bluefin notho</name>
    <dbReference type="NCBI Taxonomy" id="451742"/>
    <lineage>
        <taxon>Eukaryota</taxon>
        <taxon>Metazoa</taxon>
        <taxon>Chordata</taxon>
        <taxon>Craniata</taxon>
        <taxon>Vertebrata</taxon>
        <taxon>Euteleostomi</taxon>
        <taxon>Actinopterygii</taxon>
        <taxon>Neopterygii</taxon>
        <taxon>Teleostei</taxon>
        <taxon>Neoteleostei</taxon>
        <taxon>Acanthomorphata</taxon>
        <taxon>Ovalentaria</taxon>
        <taxon>Atherinomorphae</taxon>
        <taxon>Cyprinodontiformes</taxon>
        <taxon>Nothobranchiidae</taxon>
        <taxon>Nothobranchius</taxon>
    </lineage>
</organism>
<dbReference type="CDD" id="cd09274">
    <property type="entry name" value="RNase_HI_RT_Ty3"/>
    <property type="match status" value="1"/>
</dbReference>
<keyword evidence="10" id="KW-0229">DNA integration</keyword>
<dbReference type="SUPFAM" id="SSF56672">
    <property type="entry name" value="DNA/RNA polymerases"/>
    <property type="match status" value="1"/>
</dbReference>
<feature type="region of interest" description="Disordered" evidence="13">
    <location>
        <begin position="713"/>
        <end position="733"/>
    </location>
</feature>
<dbReference type="Gene3D" id="3.10.20.370">
    <property type="match status" value="1"/>
</dbReference>
<evidence type="ECO:0000256" key="11">
    <source>
        <dbReference type="ARBA" id="ARBA00022918"/>
    </source>
</evidence>
<keyword evidence="7" id="KW-0378">Hydrolase</keyword>
<reference evidence="17" key="1">
    <citation type="submission" date="2016-05" db="EMBL/GenBank/DDBJ databases">
        <authorList>
            <person name="Lavstsen T."/>
            <person name="Jespersen J.S."/>
        </authorList>
    </citation>
    <scope>NUCLEOTIDE SEQUENCE</scope>
    <source>
        <tissue evidence="17">Brain</tissue>
    </source>
</reference>
<gene>
    <name evidence="17" type="primary">CU041398.1</name>
</gene>
<accession>A0A1A8QH30</accession>
<evidence type="ECO:0000256" key="6">
    <source>
        <dbReference type="ARBA" id="ARBA00022759"/>
    </source>
</evidence>
<keyword evidence="8" id="KW-0460">Magnesium</keyword>
<feature type="domain" description="Integrase catalytic" evidence="16">
    <location>
        <begin position="1086"/>
        <end position="1243"/>
    </location>
</feature>
<reference evidence="17" key="2">
    <citation type="submission" date="2016-06" db="EMBL/GenBank/DDBJ databases">
        <title>The genome of a short-lived fish provides insights into sex chromosome evolution and the genetic control of aging.</title>
        <authorList>
            <person name="Reichwald K."/>
            <person name="Felder M."/>
            <person name="Petzold A."/>
            <person name="Koch P."/>
            <person name="Groth M."/>
            <person name="Platzer M."/>
        </authorList>
    </citation>
    <scope>NUCLEOTIDE SEQUENCE</scope>
    <source>
        <tissue evidence="17">Brain</tissue>
    </source>
</reference>
<dbReference type="SUPFAM" id="SSF53098">
    <property type="entry name" value="Ribonuclease H-like"/>
    <property type="match status" value="1"/>
</dbReference>
<evidence type="ECO:0000259" key="15">
    <source>
        <dbReference type="PROSITE" id="PS50878"/>
    </source>
</evidence>
<sequence>MSPMCIPRKRRLLTLLPMWKRGTQSYWLLTKGNSVGKPGEVAGGGPPVTLENAESPIPEKLHSKEKSSSSTKTSRSCQVSKRERVAQLIGGRCMVTCYLDGVKLQMLLDSGAQVSIVEKSWVQKALPNVTIRPLESLFSDHPLKVTAANGTEVPFEGWIEVFLEITSSRHGSVAIHVPMLVSRGGLSSPLLGFNVIQEMIAGNGDQRDDGHLVSLLSEALRIQKINAESLVSVVHTKPPLEESECPVLRVGKKGLTIPRNQICQVKCRMRAFPGGGVMLFEPNVNWQIPDGLELFPALIDVPAGASKIVRIPIQNSTRHEVFLPPKAVLGSIEEVVESTPVNIHPTIQGPGEPHHDTLLCATQTSPTSEEQSNGKENGRAGSAEERWHPNVDLDHLPEPDQSTVRQMLYEESDVFAREEGDIGCVPGLQLKINTTDDTPVQKSYNSIPRPLFKEVKEYIQNLLNRGWIRKSVSAHSSPVVCVRKKDNSLRLCVDFRELNRKTVPDRHPLPRIQDLLDSLGGNSWFSILDQGSAYHQGFVSEESRHLTAFSTPWGLYEWVRIPFGLTNAPAAFQRCMEGVLEGIRDECCVPYLDDVLCYSKTFDEHVDHLRQVFYQMRQHGIKLRPAKCELFKRQIRYIGRVVSGEGIQLDPKDLEAVLALKDKKPRTVGEVRTLLGFLSYYRSFIQDFSRLARPLFEILQSPAEIGHAIKPQTVKGKSPVTKGNKGQLPSRSPVTWTTEHQNVVSRLVDLLTNPPILAYPDFDLPFVLHTDASNEGLGAVLYQRQNNKLRVIGYGSRTLTPAEKNYHLHSGKLEFLALKWAICDKFRDYLYYAPTFTVYTDKNPLTYILSSARLNAVGHRWVGELADFHFDIKYRPGKRNADADMLSRYPVNLQQQMNDYTETVSPEVVSAVWQGTKLVQDDDVPWVAALQLNGDDGNAVPHNSVSDIIPRDITAAQQADPAIKEVISLKLRAWTPNEKEKKTMSKQTRRLLYEWNKLEVENGLLYRKTNQNRQLVLPEQLKSVVLKSLHDDMGHVGSEKVIHLARERFYWPYMQQDVEEYVTKKCQCIKQKHPNVPQRAPMGSLTTSAPFELVSIDYLHLEPSKGGYEYILVLIDHFTRFAQAYPTRNKSGKAAAEKIFQDFIPRFGYPEKLHHDQGREFENSLFQRLQQLSGIAHSRTTPYHPQCNPVERLNRTLLQMLRTLQEEKKSEWKDHLPQIVHAYNCTRHDATGYSPFFLLYGRAPRLPVDLLFHQGRDTEAQNHQTFVQKWAERMRVAYQIAANNSRQSSAKSKKQYDRHVRGATLQPGDRVLVKNLSERGGPGKLRAYWEKVVHRVVERLGDGPVYKVQPERGSKAMRVLHRNLLLPVNDLPFEEELPVEEKTKAKQRRQPVGKVHETATSSSDEEDSYTYHYGLRSKIPCYRLVNPQQQGPAIQQEQPQQQETVIPKQKSNSEPKLRATAREFCPLDRPEDGGEQDVVEAEELAEKDKEESDGENRENDFVRRSQRRGRPAERLTYNVLGQPSYCHWRADMNTLSASQPWMWTHSVPSFFHPIYSLPYYHNNFAPIH</sequence>
<evidence type="ECO:0000313" key="17">
    <source>
        <dbReference type="EMBL" id="SBR92801.1"/>
    </source>
</evidence>
<dbReference type="InterPro" id="IPR041588">
    <property type="entry name" value="Integrase_H2C2"/>
</dbReference>
<keyword evidence="3" id="KW-0808">Transferase</keyword>
<dbReference type="PANTHER" id="PTHR37984">
    <property type="entry name" value="PROTEIN CBG26694"/>
    <property type="match status" value="1"/>
</dbReference>
<dbReference type="InterPro" id="IPR001995">
    <property type="entry name" value="Peptidase_A2_cat"/>
</dbReference>
<evidence type="ECO:0000256" key="8">
    <source>
        <dbReference type="ARBA" id="ARBA00022842"/>
    </source>
</evidence>
<keyword evidence="9" id="KW-0694">RNA-binding</keyword>
<dbReference type="FunFam" id="3.30.420.10:FF:000032">
    <property type="entry name" value="Retrovirus-related Pol polyprotein from transposon 297-like Protein"/>
    <property type="match status" value="1"/>
</dbReference>
<dbReference type="Pfam" id="PF00665">
    <property type="entry name" value="rve"/>
    <property type="match status" value="1"/>
</dbReference>
<feature type="region of interest" description="Disordered" evidence="13">
    <location>
        <begin position="364"/>
        <end position="383"/>
    </location>
</feature>
<proteinExistence type="inferred from homology"/>
<dbReference type="InterPro" id="IPR000477">
    <property type="entry name" value="RT_dom"/>
</dbReference>
<dbReference type="SUPFAM" id="SSF50630">
    <property type="entry name" value="Acid proteases"/>
    <property type="match status" value="1"/>
</dbReference>
<feature type="domain" description="Reverse transcriptase" evidence="15">
    <location>
        <begin position="463"/>
        <end position="642"/>
    </location>
</feature>
<feature type="domain" description="Peptidase A2" evidence="14">
    <location>
        <begin position="104"/>
        <end position="195"/>
    </location>
</feature>
<feature type="region of interest" description="Disordered" evidence="13">
    <location>
        <begin position="1429"/>
        <end position="1457"/>
    </location>
</feature>
<dbReference type="PROSITE" id="PS50994">
    <property type="entry name" value="INTEGRASE"/>
    <property type="match status" value="1"/>
</dbReference>
<evidence type="ECO:0000259" key="16">
    <source>
        <dbReference type="PROSITE" id="PS50994"/>
    </source>
</evidence>
<protein>
    <recommendedName>
        <fullName evidence="12">Gypsy retrotransposon integrase-like protein 1</fullName>
        <ecNumber evidence="2">3.1.26.4</ecNumber>
    </recommendedName>
</protein>
<dbReference type="InterPro" id="IPR050951">
    <property type="entry name" value="Retrovirus_Pol_polyprotein"/>
</dbReference>
<dbReference type="GO" id="GO:0004190">
    <property type="term" value="F:aspartic-type endopeptidase activity"/>
    <property type="evidence" value="ECO:0007669"/>
    <property type="project" value="InterPro"/>
</dbReference>
<dbReference type="InterPro" id="IPR001969">
    <property type="entry name" value="Aspartic_peptidase_AS"/>
</dbReference>
<dbReference type="Pfam" id="PF17919">
    <property type="entry name" value="RT_RNaseH_2"/>
    <property type="match status" value="1"/>
</dbReference>
<dbReference type="Gene3D" id="2.40.70.10">
    <property type="entry name" value="Acid Proteases"/>
    <property type="match status" value="1"/>
</dbReference>
<keyword evidence="5" id="KW-0540">Nuclease</keyword>
<evidence type="ECO:0000256" key="3">
    <source>
        <dbReference type="ARBA" id="ARBA00022679"/>
    </source>
</evidence>
<evidence type="ECO:0000256" key="9">
    <source>
        <dbReference type="ARBA" id="ARBA00022884"/>
    </source>
</evidence>
<dbReference type="PROSITE" id="PS50175">
    <property type="entry name" value="ASP_PROT_RETROV"/>
    <property type="match status" value="1"/>
</dbReference>
<dbReference type="FunFam" id="3.10.20.370:FF:000001">
    <property type="entry name" value="Retrovirus-related Pol polyprotein from transposon 17.6-like protein"/>
    <property type="match status" value="1"/>
</dbReference>
<dbReference type="GO" id="GO:0015074">
    <property type="term" value="P:DNA integration"/>
    <property type="evidence" value="ECO:0007669"/>
    <property type="project" value="UniProtKB-KW"/>
</dbReference>
<feature type="region of interest" description="Disordered" evidence="13">
    <location>
        <begin position="1381"/>
        <end position="1408"/>
    </location>
</feature>
<dbReference type="Gene3D" id="3.30.420.10">
    <property type="entry name" value="Ribonuclease H-like superfamily/Ribonuclease H"/>
    <property type="match status" value="1"/>
</dbReference>
<evidence type="ECO:0000256" key="2">
    <source>
        <dbReference type="ARBA" id="ARBA00012180"/>
    </source>
</evidence>
<evidence type="ECO:0000256" key="13">
    <source>
        <dbReference type="SAM" id="MobiDB-lite"/>
    </source>
</evidence>
<keyword evidence="4" id="KW-0548">Nucleotidyltransferase</keyword>
<evidence type="ECO:0000259" key="14">
    <source>
        <dbReference type="PROSITE" id="PS50175"/>
    </source>
</evidence>
<dbReference type="PANTHER" id="PTHR37984:SF15">
    <property type="entry name" value="INTEGRASE CATALYTIC DOMAIN-CONTAINING PROTEIN"/>
    <property type="match status" value="1"/>
</dbReference>
<dbReference type="InterPro" id="IPR041577">
    <property type="entry name" value="RT_RNaseH_2"/>
</dbReference>
<dbReference type="Gene3D" id="1.10.340.70">
    <property type="match status" value="1"/>
</dbReference>
<evidence type="ECO:0000256" key="7">
    <source>
        <dbReference type="ARBA" id="ARBA00022801"/>
    </source>
</evidence>
<dbReference type="InterPro" id="IPR043128">
    <property type="entry name" value="Rev_trsase/Diguanyl_cyclase"/>
</dbReference>
<evidence type="ECO:0000256" key="4">
    <source>
        <dbReference type="ARBA" id="ARBA00022695"/>
    </source>
</evidence>
<dbReference type="PROSITE" id="PS50878">
    <property type="entry name" value="RT_POL"/>
    <property type="match status" value="1"/>
</dbReference>
<dbReference type="CDD" id="cd01647">
    <property type="entry name" value="RT_LTR"/>
    <property type="match status" value="1"/>
</dbReference>
<dbReference type="EMBL" id="HAEH01011658">
    <property type="protein sequence ID" value="SBR92801.1"/>
    <property type="molecule type" value="Transcribed_RNA"/>
</dbReference>
<feature type="compositionally biased region" description="Basic and acidic residues" evidence="13">
    <location>
        <begin position="1484"/>
        <end position="1503"/>
    </location>
</feature>
<evidence type="ECO:0000256" key="12">
    <source>
        <dbReference type="ARBA" id="ARBA00039658"/>
    </source>
</evidence>
<dbReference type="PROSITE" id="PS00141">
    <property type="entry name" value="ASP_PROTEASE"/>
    <property type="match status" value="1"/>
</dbReference>
<dbReference type="Gene3D" id="3.10.10.10">
    <property type="entry name" value="HIV Type 1 Reverse Transcriptase, subunit A, domain 1"/>
    <property type="match status" value="1"/>
</dbReference>
<dbReference type="InterPro" id="IPR021109">
    <property type="entry name" value="Peptidase_aspartic_dom_sf"/>
</dbReference>
<feature type="compositionally biased region" description="Basic and acidic residues" evidence="13">
    <location>
        <begin position="372"/>
        <end position="383"/>
    </location>
</feature>
<feature type="compositionally biased region" description="Low complexity" evidence="13">
    <location>
        <begin position="1429"/>
        <end position="1442"/>
    </location>
</feature>
<keyword evidence="11" id="KW-0695">RNA-directed DNA polymerase</keyword>
<evidence type="ECO:0000256" key="10">
    <source>
        <dbReference type="ARBA" id="ARBA00022908"/>
    </source>
</evidence>
<feature type="region of interest" description="Disordered" evidence="13">
    <location>
        <begin position="1482"/>
        <end position="1509"/>
    </location>
</feature>
<dbReference type="CDD" id="cd00303">
    <property type="entry name" value="retropepsin_like"/>
    <property type="match status" value="1"/>
</dbReference>
<dbReference type="InterPro" id="IPR012337">
    <property type="entry name" value="RNaseH-like_sf"/>
</dbReference>
<dbReference type="Pfam" id="PF17921">
    <property type="entry name" value="Integrase_H2C2"/>
    <property type="match status" value="1"/>
</dbReference>
<evidence type="ECO:0000256" key="5">
    <source>
        <dbReference type="ARBA" id="ARBA00022722"/>
    </source>
</evidence>
<dbReference type="InterPro" id="IPR001584">
    <property type="entry name" value="Integrase_cat-core"/>
</dbReference>
<dbReference type="FunFam" id="1.10.340.70:FF:000001">
    <property type="entry name" value="Retrovirus-related Pol polyprotein from transposon gypsy-like Protein"/>
    <property type="match status" value="1"/>
</dbReference>
<dbReference type="GO" id="GO:0006508">
    <property type="term" value="P:proteolysis"/>
    <property type="evidence" value="ECO:0007669"/>
    <property type="project" value="InterPro"/>
</dbReference>